<name>A0A2X2JLV6_SPHMU</name>
<dbReference type="Proteomes" id="UP000251241">
    <property type="component" value="Unassembled WGS sequence"/>
</dbReference>
<dbReference type="AlphaFoldDB" id="A0A2X2JLV6"/>
<sequence length="30" mass="3611">MNTLDNFNQPADLTQHWVDPWNQHDLDTIM</sequence>
<organism evidence="1 2">
    <name type="scientific">Sphingobacterium multivorum</name>
    <dbReference type="NCBI Taxonomy" id="28454"/>
    <lineage>
        <taxon>Bacteria</taxon>
        <taxon>Pseudomonadati</taxon>
        <taxon>Bacteroidota</taxon>
        <taxon>Sphingobacteriia</taxon>
        <taxon>Sphingobacteriales</taxon>
        <taxon>Sphingobacteriaceae</taxon>
        <taxon>Sphingobacterium</taxon>
    </lineage>
</organism>
<dbReference type="EMBL" id="UAUU01000011">
    <property type="protein sequence ID" value="SPZ92813.1"/>
    <property type="molecule type" value="Genomic_DNA"/>
</dbReference>
<evidence type="ECO:0000313" key="2">
    <source>
        <dbReference type="Proteomes" id="UP000251241"/>
    </source>
</evidence>
<reference evidence="1 2" key="1">
    <citation type="submission" date="2018-06" db="EMBL/GenBank/DDBJ databases">
        <authorList>
            <consortium name="Pathogen Informatics"/>
            <person name="Doyle S."/>
        </authorList>
    </citation>
    <scope>NUCLEOTIDE SEQUENCE [LARGE SCALE GENOMIC DNA]</scope>
    <source>
        <strain evidence="1 2">NCTC11343</strain>
    </source>
</reference>
<evidence type="ECO:0000313" key="1">
    <source>
        <dbReference type="EMBL" id="SPZ92813.1"/>
    </source>
</evidence>
<accession>A0A2X2JLV6</accession>
<protein>
    <submittedName>
        <fullName evidence="1">Uncharacterized protein</fullName>
    </submittedName>
</protein>
<proteinExistence type="predicted"/>
<gene>
    <name evidence="1" type="ORF">NCTC11343_04780</name>
</gene>